<comment type="catalytic activity">
    <reaction evidence="4">
        <text>a 1-O-alkyl-2-acetyl-sn-glycero-3-phosphocholine + H2O = a 1-O-alkyl-sn-glycero-3-phosphocholine + acetate + H(+)</text>
        <dbReference type="Rhea" id="RHEA:17777"/>
        <dbReference type="ChEBI" id="CHEBI:15377"/>
        <dbReference type="ChEBI" id="CHEBI:15378"/>
        <dbReference type="ChEBI" id="CHEBI:30089"/>
        <dbReference type="ChEBI" id="CHEBI:30909"/>
        <dbReference type="ChEBI" id="CHEBI:36707"/>
        <dbReference type="EC" id="3.1.1.47"/>
    </reaction>
</comment>
<dbReference type="Pfam" id="PF03403">
    <property type="entry name" value="PAF-AH_p_II"/>
    <property type="match status" value="1"/>
</dbReference>
<accession>A0A8C7J2U8</accession>
<evidence type="ECO:0000313" key="7">
    <source>
        <dbReference type="Proteomes" id="UP000694557"/>
    </source>
</evidence>
<name>A0A8C7J2U8_ONCKI</name>
<dbReference type="SUPFAM" id="SSF53474">
    <property type="entry name" value="alpha/beta-Hydrolases"/>
    <property type="match status" value="1"/>
</dbReference>
<dbReference type="Proteomes" id="UP000694557">
    <property type="component" value="Unassembled WGS sequence"/>
</dbReference>
<keyword evidence="2 4" id="KW-0442">Lipid degradation</keyword>
<protein>
    <recommendedName>
        <fullName evidence="4">Platelet-activating factor acetylhydrolase</fullName>
        <ecNumber evidence="4">3.1.1.47</ecNumber>
    </recommendedName>
</protein>
<evidence type="ECO:0000256" key="5">
    <source>
        <dbReference type="PIRSR" id="PIRSR018169-1"/>
    </source>
</evidence>
<dbReference type="AlphaFoldDB" id="A0A8C7J2U8"/>
<evidence type="ECO:0000313" key="6">
    <source>
        <dbReference type="Ensembl" id="ENSOKIP00005081219.1"/>
    </source>
</evidence>
<dbReference type="Ensembl" id="ENSOKIT00005086561.1">
    <property type="protein sequence ID" value="ENSOKIP00005081219.1"/>
    <property type="gene ID" value="ENSOKIG00005034911.1"/>
</dbReference>
<dbReference type="GeneTree" id="ENSGT00390000005233"/>
<dbReference type="PANTHER" id="PTHR10272">
    <property type="entry name" value="PLATELET-ACTIVATING FACTOR ACETYLHYDROLASE"/>
    <property type="match status" value="1"/>
</dbReference>
<keyword evidence="3 4" id="KW-0443">Lipid metabolism</keyword>
<keyword evidence="1 4" id="KW-0378">Hydrolase</keyword>
<evidence type="ECO:0000256" key="3">
    <source>
        <dbReference type="ARBA" id="ARBA00023098"/>
    </source>
</evidence>
<reference evidence="6" key="1">
    <citation type="submission" date="2025-08" db="UniProtKB">
        <authorList>
            <consortium name="Ensembl"/>
        </authorList>
    </citation>
    <scope>IDENTIFICATION</scope>
</reference>
<feature type="active site" description="Charge relay system" evidence="5">
    <location>
        <position position="207"/>
    </location>
</feature>
<feature type="active site" description="Nucleophile" evidence="5">
    <location>
        <position position="184"/>
    </location>
</feature>
<dbReference type="PIRSF" id="PIRSF018169">
    <property type="entry name" value="PAF_acetylhydrolase"/>
    <property type="match status" value="1"/>
</dbReference>
<organism evidence="6 7">
    <name type="scientific">Oncorhynchus kisutch</name>
    <name type="common">Coho salmon</name>
    <name type="synonym">Salmo kisutch</name>
    <dbReference type="NCBI Taxonomy" id="8019"/>
    <lineage>
        <taxon>Eukaryota</taxon>
        <taxon>Metazoa</taxon>
        <taxon>Chordata</taxon>
        <taxon>Craniata</taxon>
        <taxon>Vertebrata</taxon>
        <taxon>Euteleostomi</taxon>
        <taxon>Actinopterygii</taxon>
        <taxon>Neopterygii</taxon>
        <taxon>Teleostei</taxon>
        <taxon>Protacanthopterygii</taxon>
        <taxon>Salmoniformes</taxon>
        <taxon>Salmonidae</taxon>
        <taxon>Salmoninae</taxon>
        <taxon>Oncorhynchus</taxon>
    </lineage>
</organism>
<evidence type="ECO:0000256" key="4">
    <source>
        <dbReference type="PIRNR" id="PIRNR018169"/>
    </source>
</evidence>
<dbReference type="InterPro" id="IPR029058">
    <property type="entry name" value="AB_hydrolase_fold"/>
</dbReference>
<dbReference type="EC" id="3.1.1.47" evidence="4"/>
<dbReference type="GO" id="GO:0003847">
    <property type="term" value="F:1-alkyl-2-acetylglycerophosphocholine esterase activity"/>
    <property type="evidence" value="ECO:0007669"/>
    <property type="project" value="UniProtKB-UniRule"/>
</dbReference>
<feature type="active site" description="Charge relay system" evidence="5">
    <location>
        <position position="265"/>
    </location>
</feature>
<proteinExistence type="predicted"/>
<evidence type="ECO:0000256" key="2">
    <source>
        <dbReference type="ARBA" id="ARBA00022963"/>
    </source>
</evidence>
<gene>
    <name evidence="6" type="primary">LOC109900931</name>
</gene>
<evidence type="ECO:0000256" key="1">
    <source>
        <dbReference type="ARBA" id="ARBA00022801"/>
    </source>
</evidence>
<dbReference type="PANTHER" id="PTHR10272:SF0">
    <property type="entry name" value="PLATELET-ACTIVATING FACTOR ACETYLHYDROLASE"/>
    <property type="match status" value="1"/>
</dbReference>
<dbReference type="GO" id="GO:0016042">
    <property type="term" value="P:lipid catabolic process"/>
    <property type="evidence" value="ECO:0007669"/>
    <property type="project" value="UniProtKB-KW"/>
</dbReference>
<reference evidence="6" key="2">
    <citation type="submission" date="2025-09" db="UniProtKB">
        <authorList>
            <consortium name="Ensembl"/>
        </authorList>
    </citation>
    <scope>IDENTIFICATION</scope>
</reference>
<keyword evidence="7" id="KW-1185">Reference proteome</keyword>
<sequence>MGNSTTCNNHLGIPPAKGPNAVGCSDFMMDHTVKGTFFRLYYPCVAYEDAEKPDWIPSKEYFYGLADFMNINRGLSELIFNYLFGSFKIPAAMNAPYKQNGKCPVVVFSHGLGAFRTLYSAICAELASQGFIVAAVEHRDESAAATFFYHGKTEESLKPGESEFPLRNKQNSMDLCRIAVMGHSFGGATVIEALCNEVNFKCGIALDAWMLPLDEEIYTRVKQPIFFINSEKFQWAGNIMAMRKLVPPDSSSTQRKMVTIKGTVHQSFPDFTFLTGNWIGKIMKLKGEINPQVAIDLCNKASLAFLQRHLGEDLYGVHLICKRGLLQQSLGNQMLNCILRWAERSVLKQESFLS</sequence>
<dbReference type="Gene3D" id="3.40.50.1820">
    <property type="entry name" value="alpha/beta hydrolase"/>
    <property type="match status" value="1"/>
</dbReference>
<dbReference type="InterPro" id="IPR016715">
    <property type="entry name" value="PAF_acetylhydro_eukaryote"/>
</dbReference>